<feature type="region of interest" description="Disordered" evidence="8">
    <location>
        <begin position="61"/>
        <end position="88"/>
    </location>
</feature>
<keyword evidence="5 9" id="KW-1133">Transmembrane helix</keyword>
<evidence type="ECO:0000313" key="12">
    <source>
        <dbReference type="Proteomes" id="UP000540989"/>
    </source>
</evidence>
<dbReference type="EMBL" id="JACHIP010000001">
    <property type="protein sequence ID" value="MBB5056366.1"/>
    <property type="molecule type" value="Genomic_DNA"/>
</dbReference>
<dbReference type="Pfam" id="PF13677">
    <property type="entry name" value="MotB_plug"/>
    <property type="match status" value="1"/>
</dbReference>
<dbReference type="Pfam" id="PF00691">
    <property type="entry name" value="OmpA"/>
    <property type="match status" value="1"/>
</dbReference>
<sequence>MRRSSKREEEAAPSHDRWLLSYADFVTLLLAVFIVLFAFSRGRSKSVQTVSAGIHAGFEKLSAHDDPKPDTGPTDAANPLPPAPVMPAPLPVDTTQLKTQLEGVLGDAIDKHEIVVQQTTEGLIISLRDFGFFKSGDATLLPGAAEQLRKTAHVLMDHHLELRVEGHSDNQPIHTPLFQSNWQLSSARATSVLTLLVDDAGFPPDKISVAGYGPYRPVADNATAEGRGQNRRVDLVIVEPKVKVVPHP</sequence>
<evidence type="ECO:0000256" key="2">
    <source>
        <dbReference type="ARBA" id="ARBA00008914"/>
    </source>
</evidence>
<dbReference type="InterPro" id="IPR025713">
    <property type="entry name" value="MotB-like_N_dom"/>
</dbReference>
<evidence type="ECO:0000256" key="3">
    <source>
        <dbReference type="ARBA" id="ARBA00022475"/>
    </source>
</evidence>
<evidence type="ECO:0000256" key="1">
    <source>
        <dbReference type="ARBA" id="ARBA00004162"/>
    </source>
</evidence>
<evidence type="ECO:0000256" key="5">
    <source>
        <dbReference type="ARBA" id="ARBA00022989"/>
    </source>
</evidence>
<evidence type="ECO:0000256" key="4">
    <source>
        <dbReference type="ARBA" id="ARBA00022692"/>
    </source>
</evidence>
<comment type="subcellular location">
    <subcellularLocation>
        <location evidence="1">Cell membrane</location>
        <topology evidence="1">Single-pass membrane protein</topology>
    </subcellularLocation>
</comment>
<keyword evidence="4 9" id="KW-0812">Transmembrane</keyword>
<dbReference type="InterPro" id="IPR036737">
    <property type="entry name" value="OmpA-like_sf"/>
</dbReference>
<dbReference type="CDD" id="cd07185">
    <property type="entry name" value="OmpA_C-like"/>
    <property type="match status" value="1"/>
</dbReference>
<dbReference type="PANTHER" id="PTHR30329:SF21">
    <property type="entry name" value="LIPOPROTEIN YIAD-RELATED"/>
    <property type="match status" value="1"/>
</dbReference>
<comment type="caution">
    <text evidence="11">The sequence shown here is derived from an EMBL/GenBank/DDBJ whole genome shotgun (WGS) entry which is preliminary data.</text>
</comment>
<name>A0A7W7ZBK6_9BACT</name>
<comment type="similarity">
    <text evidence="2">Belongs to the MotB family.</text>
</comment>
<accession>A0A7W7ZBK6</accession>
<dbReference type="Gene3D" id="3.30.1330.60">
    <property type="entry name" value="OmpA-like domain"/>
    <property type="match status" value="1"/>
</dbReference>
<proteinExistence type="inferred from homology"/>
<evidence type="ECO:0000256" key="6">
    <source>
        <dbReference type="ARBA" id="ARBA00023136"/>
    </source>
</evidence>
<dbReference type="PROSITE" id="PS51123">
    <property type="entry name" value="OMPA_2"/>
    <property type="match status" value="1"/>
</dbReference>
<dbReference type="InterPro" id="IPR006665">
    <property type="entry name" value="OmpA-like"/>
</dbReference>
<keyword evidence="6 7" id="KW-0472">Membrane</keyword>
<feature type="transmembrane region" description="Helical" evidence="9">
    <location>
        <begin position="20"/>
        <end position="39"/>
    </location>
</feature>
<dbReference type="SUPFAM" id="SSF103088">
    <property type="entry name" value="OmpA-like"/>
    <property type="match status" value="1"/>
</dbReference>
<evidence type="ECO:0000313" key="11">
    <source>
        <dbReference type="EMBL" id="MBB5056366.1"/>
    </source>
</evidence>
<dbReference type="AlphaFoldDB" id="A0A7W7ZBK6"/>
<protein>
    <submittedName>
        <fullName evidence="11">Chemotaxis protein MotB</fullName>
    </submittedName>
</protein>
<evidence type="ECO:0000256" key="7">
    <source>
        <dbReference type="PROSITE-ProRule" id="PRU00473"/>
    </source>
</evidence>
<dbReference type="GO" id="GO:0005886">
    <property type="term" value="C:plasma membrane"/>
    <property type="evidence" value="ECO:0007669"/>
    <property type="project" value="UniProtKB-SubCell"/>
</dbReference>
<dbReference type="InterPro" id="IPR050330">
    <property type="entry name" value="Bact_OuterMem_StrucFunc"/>
</dbReference>
<organism evidence="11 12">
    <name type="scientific">Granulicella aggregans</name>
    <dbReference type="NCBI Taxonomy" id="474949"/>
    <lineage>
        <taxon>Bacteria</taxon>
        <taxon>Pseudomonadati</taxon>
        <taxon>Acidobacteriota</taxon>
        <taxon>Terriglobia</taxon>
        <taxon>Terriglobales</taxon>
        <taxon>Acidobacteriaceae</taxon>
        <taxon>Granulicella</taxon>
    </lineage>
</organism>
<keyword evidence="3" id="KW-1003">Cell membrane</keyword>
<gene>
    <name evidence="11" type="ORF">HDF16_001035</name>
</gene>
<feature type="domain" description="OmpA-like" evidence="10">
    <location>
        <begin position="120"/>
        <end position="241"/>
    </location>
</feature>
<keyword evidence="12" id="KW-1185">Reference proteome</keyword>
<dbReference type="Proteomes" id="UP000540989">
    <property type="component" value="Unassembled WGS sequence"/>
</dbReference>
<reference evidence="11 12" key="1">
    <citation type="submission" date="2020-08" db="EMBL/GenBank/DDBJ databases">
        <title>Genomic Encyclopedia of Type Strains, Phase IV (KMG-V): Genome sequencing to study the core and pangenomes of soil and plant-associated prokaryotes.</title>
        <authorList>
            <person name="Whitman W."/>
        </authorList>
    </citation>
    <scope>NUCLEOTIDE SEQUENCE [LARGE SCALE GENOMIC DNA]</scope>
    <source>
        <strain evidence="11 12">M8UP14</strain>
    </source>
</reference>
<evidence type="ECO:0000256" key="9">
    <source>
        <dbReference type="SAM" id="Phobius"/>
    </source>
</evidence>
<dbReference type="RefSeq" id="WP_246408660.1">
    <property type="nucleotide sequence ID" value="NZ_JACHIP010000001.1"/>
</dbReference>
<evidence type="ECO:0000256" key="8">
    <source>
        <dbReference type="SAM" id="MobiDB-lite"/>
    </source>
</evidence>
<dbReference type="PANTHER" id="PTHR30329">
    <property type="entry name" value="STATOR ELEMENT OF FLAGELLAR MOTOR COMPLEX"/>
    <property type="match status" value="1"/>
</dbReference>
<dbReference type="PRINTS" id="PR01023">
    <property type="entry name" value="NAFLGMOTY"/>
</dbReference>
<feature type="compositionally biased region" description="Pro residues" evidence="8">
    <location>
        <begin position="79"/>
        <end position="88"/>
    </location>
</feature>
<evidence type="ECO:0000259" key="10">
    <source>
        <dbReference type="PROSITE" id="PS51123"/>
    </source>
</evidence>